<evidence type="ECO:0000313" key="3">
    <source>
        <dbReference type="Proteomes" id="UP000550714"/>
    </source>
</evidence>
<keyword evidence="3" id="KW-1185">Reference proteome</keyword>
<dbReference type="Proteomes" id="UP000550714">
    <property type="component" value="Unassembled WGS sequence"/>
</dbReference>
<dbReference type="RefSeq" id="WP_183652643.1">
    <property type="nucleotide sequence ID" value="NZ_JACHWU010000002.1"/>
</dbReference>
<organism evidence="2 3">
    <name type="scientific">Prauserella isguenensis</name>
    <dbReference type="NCBI Taxonomy" id="1470180"/>
    <lineage>
        <taxon>Bacteria</taxon>
        <taxon>Bacillati</taxon>
        <taxon>Actinomycetota</taxon>
        <taxon>Actinomycetes</taxon>
        <taxon>Pseudonocardiales</taxon>
        <taxon>Pseudonocardiaceae</taxon>
        <taxon>Prauserella</taxon>
    </lineage>
</organism>
<sequence length="339" mass="35594">MSPDNSAERERRRSARDLLKQSHGADSNVNGFALGHRRRGGQRIDEAVVVVYVSRKEPPELVARERLLPASVTVDGIEVPVDVVEAGPFYALGFPGVGADESGPDVLEHTERVRPVRTGASIGHVDISAGTVGCLVRDNADGAQQVLSNNHVLANMNDAQVGDAVVQPGPADGGADPADRVATLTRWVEVVEDGNRVDCAIAAPTDDALVSEEVMDEQMPPVSAEHPAVGLLFAGDCSGRIIGCRMLTVLEELDVALVAGDAAVAEPEEDMVVEKVGRTTEYTSSVIEDDEVVVMVGFGGLTAEFVDCFAVPGFGHAGDSGSVICVGGEGDTRTDNRCE</sequence>
<gene>
    <name evidence="2" type="ORF">FHS23_002229</name>
</gene>
<proteinExistence type="predicted"/>
<evidence type="ECO:0008006" key="4">
    <source>
        <dbReference type="Google" id="ProtNLM"/>
    </source>
</evidence>
<protein>
    <recommendedName>
        <fullName evidence="4">Serine protease</fullName>
    </recommendedName>
</protein>
<comment type="caution">
    <text evidence="2">The sequence shown here is derived from an EMBL/GenBank/DDBJ whole genome shotgun (WGS) entry which is preliminary data.</text>
</comment>
<name>A0A839S0E0_9PSEU</name>
<reference evidence="2 3" key="1">
    <citation type="submission" date="2020-08" db="EMBL/GenBank/DDBJ databases">
        <title>Genomic Encyclopedia of Type Strains, Phase III (KMG-III): the genomes of soil and plant-associated and newly described type strains.</title>
        <authorList>
            <person name="Whitman W."/>
        </authorList>
    </citation>
    <scope>NUCLEOTIDE SEQUENCE [LARGE SCALE GENOMIC DNA]</scope>
    <source>
        <strain evidence="2 3">CECT 8577</strain>
    </source>
</reference>
<evidence type="ECO:0000256" key="1">
    <source>
        <dbReference type="SAM" id="MobiDB-lite"/>
    </source>
</evidence>
<dbReference type="EMBL" id="JACHWU010000002">
    <property type="protein sequence ID" value="MBB3051206.1"/>
    <property type="molecule type" value="Genomic_DNA"/>
</dbReference>
<evidence type="ECO:0000313" key="2">
    <source>
        <dbReference type="EMBL" id="MBB3051206.1"/>
    </source>
</evidence>
<feature type="region of interest" description="Disordered" evidence="1">
    <location>
        <begin position="1"/>
        <end position="35"/>
    </location>
</feature>
<dbReference type="AlphaFoldDB" id="A0A839S0E0"/>
<feature type="compositionally biased region" description="Basic and acidic residues" evidence="1">
    <location>
        <begin position="1"/>
        <end position="20"/>
    </location>
</feature>
<accession>A0A839S0E0</accession>